<dbReference type="InterPro" id="IPR047681">
    <property type="entry name" value="PPA1309-like"/>
</dbReference>
<accession>A0ABP5GT14</accession>
<protein>
    <submittedName>
        <fullName evidence="1">PPA1309 family protein</fullName>
    </submittedName>
</protein>
<evidence type="ECO:0000313" key="2">
    <source>
        <dbReference type="Proteomes" id="UP001500751"/>
    </source>
</evidence>
<dbReference type="Proteomes" id="UP001500751">
    <property type="component" value="Unassembled WGS sequence"/>
</dbReference>
<evidence type="ECO:0000313" key="1">
    <source>
        <dbReference type="EMBL" id="GAA2051304.1"/>
    </source>
</evidence>
<dbReference type="NCBIfam" id="NF040618">
    <property type="entry name" value="PPA1309_fam"/>
    <property type="match status" value="1"/>
</dbReference>
<name>A0ABP5GT14_9ACTN</name>
<keyword evidence="2" id="KW-1185">Reference proteome</keyword>
<proteinExistence type="predicted"/>
<organism evidence="1 2">
    <name type="scientific">Catenulispora yoronensis</name>
    <dbReference type="NCBI Taxonomy" id="450799"/>
    <lineage>
        <taxon>Bacteria</taxon>
        <taxon>Bacillati</taxon>
        <taxon>Actinomycetota</taxon>
        <taxon>Actinomycetes</taxon>
        <taxon>Catenulisporales</taxon>
        <taxon>Catenulisporaceae</taxon>
        <taxon>Catenulispora</taxon>
    </lineage>
</organism>
<comment type="caution">
    <text evidence="1">The sequence shown here is derived from an EMBL/GenBank/DDBJ whole genome shotgun (WGS) entry which is preliminary data.</text>
</comment>
<gene>
    <name evidence="1" type="ORF">GCM10009839_67770</name>
</gene>
<reference evidence="2" key="1">
    <citation type="journal article" date="2019" name="Int. J. Syst. Evol. Microbiol.">
        <title>The Global Catalogue of Microorganisms (GCM) 10K type strain sequencing project: providing services to taxonomists for standard genome sequencing and annotation.</title>
        <authorList>
            <consortium name="The Broad Institute Genomics Platform"/>
            <consortium name="The Broad Institute Genome Sequencing Center for Infectious Disease"/>
            <person name="Wu L."/>
            <person name="Ma J."/>
        </authorList>
    </citation>
    <scope>NUCLEOTIDE SEQUENCE [LARGE SCALE GENOMIC DNA]</scope>
    <source>
        <strain evidence="2">JCM 16014</strain>
    </source>
</reference>
<sequence length="176" mass="18949">MALTQAVIEIEQHVAADGWNQRPRMFALVPTTELLVTQPRMAAALGITDEAAQSGGIPTLTSVEQDGLALDQPLDEMLGKMVWPAAVVGCALVIESQMLPPSAEAQIPEDLEGAALERWVGRHPERQDVRMAVGVLRDGTRQAAIRLRSKDSDMEVLSGSDLVPNLAEALLGTFEE</sequence>
<dbReference type="EMBL" id="BAAAQN010000051">
    <property type="protein sequence ID" value="GAA2051304.1"/>
    <property type="molecule type" value="Genomic_DNA"/>
</dbReference>